<dbReference type="InterPro" id="IPR002659">
    <property type="entry name" value="Glyco_trans_31"/>
</dbReference>
<keyword evidence="5" id="KW-0812">Transmembrane</keyword>
<keyword evidence="12" id="KW-1185">Reference proteome</keyword>
<dbReference type="EC" id="2.4.1.-" evidence="10"/>
<comment type="caution">
    <text evidence="11">The sequence shown here is derived from an EMBL/GenBank/DDBJ whole genome shotgun (WGS) entry which is preliminary data.</text>
</comment>
<dbReference type="VEuPathDB" id="VectorBase:LOC119172723"/>
<evidence type="ECO:0000256" key="1">
    <source>
        <dbReference type="ARBA" id="ARBA00004323"/>
    </source>
</evidence>
<dbReference type="Proteomes" id="UP000821866">
    <property type="component" value="Chromosome 6"/>
</dbReference>
<dbReference type="GO" id="GO:0000139">
    <property type="term" value="C:Golgi membrane"/>
    <property type="evidence" value="ECO:0007669"/>
    <property type="project" value="UniProtKB-SubCell"/>
</dbReference>
<reference evidence="11" key="1">
    <citation type="journal article" date="2020" name="Cell">
        <title>Large-Scale Comparative Analyses of Tick Genomes Elucidate Their Genetic Diversity and Vector Capacities.</title>
        <authorList>
            <consortium name="Tick Genome and Microbiome Consortium (TIGMIC)"/>
            <person name="Jia N."/>
            <person name="Wang J."/>
            <person name="Shi W."/>
            <person name="Du L."/>
            <person name="Sun Y."/>
            <person name="Zhan W."/>
            <person name="Jiang J.F."/>
            <person name="Wang Q."/>
            <person name="Zhang B."/>
            <person name="Ji P."/>
            <person name="Bell-Sakyi L."/>
            <person name="Cui X.M."/>
            <person name="Yuan T.T."/>
            <person name="Jiang B.G."/>
            <person name="Yang W.F."/>
            <person name="Lam T.T."/>
            <person name="Chang Q.C."/>
            <person name="Ding S.J."/>
            <person name="Wang X.J."/>
            <person name="Zhu J.G."/>
            <person name="Ruan X.D."/>
            <person name="Zhao L."/>
            <person name="Wei J.T."/>
            <person name="Ye R.Z."/>
            <person name="Que T.C."/>
            <person name="Du C.H."/>
            <person name="Zhou Y.H."/>
            <person name="Cheng J.X."/>
            <person name="Dai P.F."/>
            <person name="Guo W.B."/>
            <person name="Han X.H."/>
            <person name="Huang E.J."/>
            <person name="Li L.F."/>
            <person name="Wei W."/>
            <person name="Gao Y.C."/>
            <person name="Liu J.Z."/>
            <person name="Shao H.Z."/>
            <person name="Wang X."/>
            <person name="Wang C.C."/>
            <person name="Yang T.C."/>
            <person name="Huo Q.B."/>
            <person name="Li W."/>
            <person name="Chen H.Y."/>
            <person name="Chen S.E."/>
            <person name="Zhou L.G."/>
            <person name="Ni X.B."/>
            <person name="Tian J.H."/>
            <person name="Sheng Y."/>
            <person name="Liu T."/>
            <person name="Pan Y.S."/>
            <person name="Xia L.Y."/>
            <person name="Li J."/>
            <person name="Zhao F."/>
            <person name="Cao W.C."/>
        </authorList>
    </citation>
    <scope>NUCLEOTIDE SEQUENCE</scope>
    <source>
        <strain evidence="11">Rmic-2018</strain>
    </source>
</reference>
<dbReference type="Pfam" id="PF01762">
    <property type="entry name" value="Galactosyl_T"/>
    <property type="match status" value="1"/>
</dbReference>
<proteinExistence type="inferred from homology"/>
<sequence>MTGLVPITWLKTGRTRNRSSSRCLSCAAPKGNISAHFDIFNSTTQVNLSFADSLRNICRGSLVPVRYVIAVSSLPTATHQRNIIRADLWYTRNASSSVKLIFFVGRPSDLSLLAHVEYERHLQTDIVLGSYSGVPESASLATLVMLRWVAEFCTAAPFVIKITDEGRVNARFLQVAYDLNVKLADEFDMLGSFVSLRGEACGEPPVQHSARRCPDHGGFLSGCAYMLAHRIVRPLLRASEMHPPVLPEDVYVTGTLAEAIGAKRGEPANFEGCYYSYVKSMSFVPRSAYYWLRDRLLISLTRLSLYWQEI</sequence>
<evidence type="ECO:0000256" key="9">
    <source>
        <dbReference type="ARBA" id="ARBA00023136"/>
    </source>
</evidence>
<comment type="subcellular location">
    <subcellularLocation>
        <location evidence="1 10">Golgi apparatus membrane</location>
        <topology evidence="1 10">Single-pass type II membrane protein</topology>
    </subcellularLocation>
</comment>
<keyword evidence="7" id="KW-1133">Transmembrane helix</keyword>
<keyword evidence="4" id="KW-0808">Transferase</keyword>
<dbReference type="AlphaFoldDB" id="A0A9J6DPA3"/>
<evidence type="ECO:0000256" key="6">
    <source>
        <dbReference type="ARBA" id="ARBA00022968"/>
    </source>
</evidence>
<keyword evidence="6" id="KW-0735">Signal-anchor</keyword>
<evidence type="ECO:0000256" key="7">
    <source>
        <dbReference type="ARBA" id="ARBA00022989"/>
    </source>
</evidence>
<dbReference type="PANTHER" id="PTHR11214">
    <property type="entry name" value="BETA-1,3-N-ACETYLGLUCOSAMINYLTRANSFERASE"/>
    <property type="match status" value="1"/>
</dbReference>
<comment type="similarity">
    <text evidence="2 10">Belongs to the glycosyltransferase 31 family.</text>
</comment>
<gene>
    <name evidence="11" type="ORF">HPB51_018856</name>
</gene>
<evidence type="ECO:0000256" key="2">
    <source>
        <dbReference type="ARBA" id="ARBA00008661"/>
    </source>
</evidence>
<evidence type="ECO:0000256" key="3">
    <source>
        <dbReference type="ARBA" id="ARBA00022676"/>
    </source>
</evidence>
<keyword evidence="9" id="KW-0472">Membrane</keyword>
<organism evidence="11 12">
    <name type="scientific">Rhipicephalus microplus</name>
    <name type="common">Cattle tick</name>
    <name type="synonym">Boophilus microplus</name>
    <dbReference type="NCBI Taxonomy" id="6941"/>
    <lineage>
        <taxon>Eukaryota</taxon>
        <taxon>Metazoa</taxon>
        <taxon>Ecdysozoa</taxon>
        <taxon>Arthropoda</taxon>
        <taxon>Chelicerata</taxon>
        <taxon>Arachnida</taxon>
        <taxon>Acari</taxon>
        <taxon>Parasitiformes</taxon>
        <taxon>Ixodida</taxon>
        <taxon>Ixodoidea</taxon>
        <taxon>Ixodidae</taxon>
        <taxon>Rhipicephalinae</taxon>
        <taxon>Rhipicephalus</taxon>
        <taxon>Boophilus</taxon>
    </lineage>
</organism>
<dbReference type="GO" id="GO:0016758">
    <property type="term" value="F:hexosyltransferase activity"/>
    <property type="evidence" value="ECO:0007669"/>
    <property type="project" value="InterPro"/>
</dbReference>
<evidence type="ECO:0000256" key="8">
    <source>
        <dbReference type="ARBA" id="ARBA00023034"/>
    </source>
</evidence>
<dbReference type="GO" id="GO:0006493">
    <property type="term" value="P:protein O-linked glycosylation"/>
    <property type="evidence" value="ECO:0007669"/>
    <property type="project" value="TreeGrafter"/>
</dbReference>
<evidence type="ECO:0000313" key="12">
    <source>
        <dbReference type="Proteomes" id="UP000821866"/>
    </source>
</evidence>
<name>A0A9J6DPA3_RHIMP</name>
<dbReference type="PANTHER" id="PTHR11214:SF334">
    <property type="entry name" value="HEXOSYLTRANSFERASE"/>
    <property type="match status" value="1"/>
</dbReference>
<evidence type="ECO:0000256" key="5">
    <source>
        <dbReference type="ARBA" id="ARBA00022692"/>
    </source>
</evidence>
<evidence type="ECO:0000256" key="4">
    <source>
        <dbReference type="ARBA" id="ARBA00022679"/>
    </source>
</evidence>
<dbReference type="EMBL" id="JABSTU010000008">
    <property type="protein sequence ID" value="KAH8023875.1"/>
    <property type="molecule type" value="Genomic_DNA"/>
</dbReference>
<keyword evidence="3 10" id="KW-0328">Glycosyltransferase</keyword>
<protein>
    <recommendedName>
        <fullName evidence="10">Hexosyltransferase</fullName>
        <ecNumber evidence="10">2.4.1.-</ecNumber>
    </recommendedName>
</protein>
<accession>A0A9J6DPA3</accession>
<reference evidence="11" key="2">
    <citation type="submission" date="2021-09" db="EMBL/GenBank/DDBJ databases">
        <authorList>
            <person name="Jia N."/>
            <person name="Wang J."/>
            <person name="Shi W."/>
            <person name="Du L."/>
            <person name="Sun Y."/>
            <person name="Zhan W."/>
            <person name="Jiang J."/>
            <person name="Wang Q."/>
            <person name="Zhang B."/>
            <person name="Ji P."/>
            <person name="Sakyi L.B."/>
            <person name="Cui X."/>
            <person name="Yuan T."/>
            <person name="Jiang B."/>
            <person name="Yang W."/>
            <person name="Lam T.T.-Y."/>
            <person name="Chang Q."/>
            <person name="Ding S."/>
            <person name="Wang X."/>
            <person name="Zhu J."/>
            <person name="Ruan X."/>
            <person name="Zhao L."/>
            <person name="Wei J."/>
            <person name="Que T."/>
            <person name="Du C."/>
            <person name="Cheng J."/>
            <person name="Dai P."/>
            <person name="Han X."/>
            <person name="Huang E."/>
            <person name="Gao Y."/>
            <person name="Liu J."/>
            <person name="Shao H."/>
            <person name="Ye R."/>
            <person name="Li L."/>
            <person name="Wei W."/>
            <person name="Wang X."/>
            <person name="Wang C."/>
            <person name="Huo Q."/>
            <person name="Li W."/>
            <person name="Guo W."/>
            <person name="Chen H."/>
            <person name="Chen S."/>
            <person name="Zhou L."/>
            <person name="Zhou L."/>
            <person name="Ni X."/>
            <person name="Tian J."/>
            <person name="Zhou Y."/>
            <person name="Sheng Y."/>
            <person name="Liu T."/>
            <person name="Pan Y."/>
            <person name="Xia L."/>
            <person name="Li J."/>
            <person name="Zhao F."/>
            <person name="Cao W."/>
        </authorList>
    </citation>
    <scope>NUCLEOTIDE SEQUENCE</scope>
    <source>
        <strain evidence="11">Rmic-2018</strain>
        <tissue evidence="11">Larvae</tissue>
    </source>
</reference>
<evidence type="ECO:0000313" key="11">
    <source>
        <dbReference type="EMBL" id="KAH8023875.1"/>
    </source>
</evidence>
<evidence type="ECO:0000256" key="10">
    <source>
        <dbReference type="RuleBase" id="RU363063"/>
    </source>
</evidence>
<keyword evidence="8 10" id="KW-0333">Golgi apparatus</keyword>